<dbReference type="Proteomes" id="UP000537204">
    <property type="component" value="Unassembled WGS sequence"/>
</dbReference>
<feature type="coiled-coil region" evidence="1">
    <location>
        <begin position="268"/>
        <end position="312"/>
    </location>
</feature>
<sequence length="314" mass="34273">MKRSLALLILTVSYNLCFAQTNQFNGTRNAGVGTLTPAAPFHIRGESNNFTGSRNALILDNSITAGNRSSDIIWAANGLAKWEMGNDVNANGQQNFYLFDLESQGGIPSFYINSIGNIGIGTTAATDKLSVNGSISMIDGSSLNMYSSNGSVWANKRLLTRGYDTQDFIEIAVHGAQANTASLRLNANGNVGIGTTNPTAKLSVNGNLWATEIQVTLTNPWPDYVFEKDYTPMSLANLETFIKANKHLPEIPSAKEIAENGLNLGEINTTLLKKIEELTLHLIDLKKENDQLKKSVERIDNLEQIIKQLTLKNH</sequence>
<evidence type="ECO:0000313" key="4">
    <source>
        <dbReference type="Proteomes" id="UP000537204"/>
    </source>
</evidence>
<evidence type="ECO:0000313" key="3">
    <source>
        <dbReference type="EMBL" id="MBB5636233.1"/>
    </source>
</evidence>
<reference evidence="3 4" key="1">
    <citation type="submission" date="2020-08" db="EMBL/GenBank/DDBJ databases">
        <title>Genomic Encyclopedia of Type Strains, Phase IV (KMG-V): Genome sequencing to study the core and pangenomes of soil and plant-associated prokaryotes.</title>
        <authorList>
            <person name="Whitman W."/>
        </authorList>
    </citation>
    <scope>NUCLEOTIDE SEQUENCE [LARGE SCALE GENOMIC DNA]</scope>
    <source>
        <strain evidence="3 4">S3M1</strain>
    </source>
</reference>
<keyword evidence="1" id="KW-0175">Coiled coil</keyword>
<evidence type="ECO:0000256" key="1">
    <source>
        <dbReference type="SAM" id="Coils"/>
    </source>
</evidence>
<dbReference type="AlphaFoldDB" id="A0A7W9DYP8"/>
<accession>A0A7W9DYP8</accession>
<comment type="caution">
    <text evidence="3">The sequence shown here is derived from an EMBL/GenBank/DDBJ whole genome shotgun (WGS) entry which is preliminary data.</text>
</comment>
<feature type="chain" id="PRO_5031347531" description="BZIP transcription factor" evidence="2">
    <location>
        <begin position="20"/>
        <end position="314"/>
    </location>
</feature>
<protein>
    <recommendedName>
        <fullName evidence="5">BZIP transcription factor</fullName>
    </recommendedName>
</protein>
<proteinExistence type="predicted"/>
<dbReference type="RefSeq" id="WP_183881544.1">
    <property type="nucleotide sequence ID" value="NZ_JACHCE010000002.1"/>
</dbReference>
<evidence type="ECO:0000256" key="2">
    <source>
        <dbReference type="SAM" id="SignalP"/>
    </source>
</evidence>
<organism evidence="3 4">
    <name type="scientific">Pedobacter cryoconitis</name>
    <dbReference type="NCBI Taxonomy" id="188932"/>
    <lineage>
        <taxon>Bacteria</taxon>
        <taxon>Pseudomonadati</taxon>
        <taxon>Bacteroidota</taxon>
        <taxon>Sphingobacteriia</taxon>
        <taxon>Sphingobacteriales</taxon>
        <taxon>Sphingobacteriaceae</taxon>
        <taxon>Pedobacter</taxon>
    </lineage>
</organism>
<evidence type="ECO:0008006" key="5">
    <source>
        <dbReference type="Google" id="ProtNLM"/>
    </source>
</evidence>
<dbReference type="EMBL" id="JACHCE010000002">
    <property type="protein sequence ID" value="MBB5636233.1"/>
    <property type="molecule type" value="Genomic_DNA"/>
</dbReference>
<feature type="signal peptide" evidence="2">
    <location>
        <begin position="1"/>
        <end position="19"/>
    </location>
</feature>
<name>A0A7W9DYP8_9SPHI</name>
<gene>
    <name evidence="3" type="ORF">HDE68_002121</name>
</gene>
<keyword evidence="2" id="KW-0732">Signal</keyword>